<organism evidence="3 4">
    <name type="scientific">Vitrella brassicaformis (strain CCMP3155)</name>
    <dbReference type="NCBI Taxonomy" id="1169540"/>
    <lineage>
        <taxon>Eukaryota</taxon>
        <taxon>Sar</taxon>
        <taxon>Alveolata</taxon>
        <taxon>Colpodellida</taxon>
        <taxon>Vitrellaceae</taxon>
        <taxon>Vitrella</taxon>
    </lineage>
</organism>
<accession>A0A0G4EE29</accession>
<dbReference type="PhylomeDB" id="A0A0G4EE29"/>
<keyword evidence="2" id="KW-0732">Signal</keyword>
<feature type="compositionally biased region" description="Polar residues" evidence="1">
    <location>
        <begin position="206"/>
        <end position="217"/>
    </location>
</feature>
<gene>
    <name evidence="3" type="ORF">Vbra_7208</name>
</gene>
<dbReference type="EMBL" id="CDMY01000212">
    <property type="protein sequence ID" value="CEL94232.1"/>
    <property type="molecule type" value="Genomic_DNA"/>
</dbReference>
<dbReference type="VEuPathDB" id="CryptoDB:Vbra_7208"/>
<feature type="chain" id="PRO_5005187002" evidence="2">
    <location>
        <begin position="21"/>
        <end position="227"/>
    </location>
</feature>
<dbReference type="Proteomes" id="UP000041254">
    <property type="component" value="Unassembled WGS sequence"/>
</dbReference>
<evidence type="ECO:0000256" key="1">
    <source>
        <dbReference type="SAM" id="MobiDB-lite"/>
    </source>
</evidence>
<dbReference type="InParanoid" id="A0A0G4EE29"/>
<dbReference type="AlphaFoldDB" id="A0A0G4EE29"/>
<sequence>MQSLIPILILLCQLWQHASSSRVTVTDEVTCSKPPRDLPEKPIDIGCSVKVAEAFRHRVQPDLRDKHTLDVVLRLRKKGTGDIAQLQISLQKVEAIDVTNGWCRLDYRLPWQKEDYCFLENVHKDDRLSGNSLVVSMLSWLDTYGKHWGCTKVTLTKVTLTDSSSIKELYLLSHASFYYQSFGFKYAPKMDEEEIDSCQAHDELTSQQDRGPVTHQTRCPVGGGINR</sequence>
<name>A0A0G4EE29_VITBC</name>
<feature type="signal peptide" evidence="2">
    <location>
        <begin position="1"/>
        <end position="20"/>
    </location>
</feature>
<evidence type="ECO:0000313" key="3">
    <source>
        <dbReference type="EMBL" id="CEL94232.1"/>
    </source>
</evidence>
<reference evidence="3 4" key="1">
    <citation type="submission" date="2014-11" db="EMBL/GenBank/DDBJ databases">
        <authorList>
            <person name="Zhu J."/>
            <person name="Qi W."/>
            <person name="Song R."/>
        </authorList>
    </citation>
    <scope>NUCLEOTIDE SEQUENCE [LARGE SCALE GENOMIC DNA]</scope>
</reference>
<protein>
    <submittedName>
        <fullName evidence="3">Uncharacterized protein</fullName>
    </submittedName>
</protein>
<keyword evidence="4" id="KW-1185">Reference proteome</keyword>
<evidence type="ECO:0000313" key="4">
    <source>
        <dbReference type="Proteomes" id="UP000041254"/>
    </source>
</evidence>
<evidence type="ECO:0000256" key="2">
    <source>
        <dbReference type="SAM" id="SignalP"/>
    </source>
</evidence>
<feature type="region of interest" description="Disordered" evidence="1">
    <location>
        <begin position="206"/>
        <end position="227"/>
    </location>
</feature>
<proteinExistence type="predicted"/>